<dbReference type="Pfam" id="PF13384">
    <property type="entry name" value="HTH_23"/>
    <property type="match status" value="1"/>
</dbReference>
<dbReference type="InterPro" id="IPR035958">
    <property type="entry name" value="SecB-like_sf"/>
</dbReference>
<dbReference type="Proteomes" id="UP000030364">
    <property type="component" value="Unassembled WGS sequence"/>
</dbReference>
<dbReference type="SUPFAM" id="SSF88659">
    <property type="entry name" value="Sigma3 and sigma4 domains of RNA polymerase sigma factors"/>
    <property type="match status" value="1"/>
</dbReference>
<accession>A0A0A2WT73</accession>
<dbReference type="PATRIC" id="fig|276.5.peg.1689"/>
<dbReference type="AlphaFoldDB" id="A0A0A2WT73"/>
<dbReference type="Gene3D" id="3.10.420.10">
    <property type="entry name" value="SecB-like"/>
    <property type="match status" value="1"/>
</dbReference>
<name>A0A0A2WT73_THEFI</name>
<dbReference type="InterPro" id="IPR013324">
    <property type="entry name" value="RNA_pol_sigma_r3/r4-like"/>
</dbReference>
<comment type="caution">
    <text evidence="1">The sequence shown here is derived from an EMBL/GenBank/DDBJ whole genome shotgun (WGS) entry which is preliminary data.</text>
</comment>
<reference evidence="1 2" key="1">
    <citation type="journal article" date="2015" name="Genome Announc.">
        <title>Draft Genome Sequence of the Thermophile Thermus filiformis ATCC 43280, Producer of Carotenoid-(Di)glucoside-Branched Fatty Acid (Di)esters and Source of Hyperthermostable Enzymes of Biotechnological Interest.</title>
        <authorList>
            <person name="Mandelli F."/>
            <person name="Oliveira Ramires B."/>
            <person name="Couger M.B."/>
            <person name="Paixao D.A."/>
            <person name="Camilo C.M."/>
            <person name="Polikarpov I."/>
            <person name="Prade R."/>
            <person name="Riano-Pachon D.M."/>
            <person name="Squina F.M."/>
        </authorList>
    </citation>
    <scope>NUCLEOTIDE SEQUENCE [LARGE SCALE GENOMIC DNA]</scope>
    <source>
        <strain evidence="1 2">ATCC 43280</strain>
    </source>
</reference>
<gene>
    <name evidence="1" type="ORF">THFILI_00985</name>
</gene>
<evidence type="ECO:0000313" key="2">
    <source>
        <dbReference type="Proteomes" id="UP000030364"/>
    </source>
</evidence>
<sequence length="177" mass="20013">MNKSEAIRKLYQQGKSVSEIAKTLGLSYQRVYNTLRRSGLLPKAQTPSSEAYRRFIDGLEIRSVELREVHARLERKPEGGLHLEAQMDPFGPEEIPGGFAAGLRLALTFRDAQGAFGGLELRMAALYTSPVFPEEGLFQIFRERNLPLNLWPYLRLHVDFLTGQMGLPRLVLPVFKA</sequence>
<organism evidence="1 2">
    <name type="scientific">Thermus filiformis</name>
    <dbReference type="NCBI Taxonomy" id="276"/>
    <lineage>
        <taxon>Bacteria</taxon>
        <taxon>Thermotogati</taxon>
        <taxon>Deinococcota</taxon>
        <taxon>Deinococci</taxon>
        <taxon>Thermales</taxon>
        <taxon>Thermaceae</taxon>
        <taxon>Thermus</taxon>
    </lineage>
</organism>
<dbReference type="RefSeq" id="WP_038065717.1">
    <property type="nucleotide sequence ID" value="NZ_JPSL02000034.1"/>
</dbReference>
<proteinExistence type="predicted"/>
<dbReference type="OrthoDB" id="5518794at2"/>
<dbReference type="Gene3D" id="1.10.10.60">
    <property type="entry name" value="Homeodomain-like"/>
    <property type="match status" value="1"/>
</dbReference>
<dbReference type="EMBL" id="JPSL02000034">
    <property type="protein sequence ID" value="KGQ21510.1"/>
    <property type="molecule type" value="Genomic_DNA"/>
</dbReference>
<evidence type="ECO:0000313" key="1">
    <source>
        <dbReference type="EMBL" id="KGQ21510.1"/>
    </source>
</evidence>
<dbReference type="SUPFAM" id="SSF54611">
    <property type="entry name" value="SecB-like"/>
    <property type="match status" value="1"/>
</dbReference>
<keyword evidence="2" id="KW-1185">Reference proteome</keyword>
<protein>
    <submittedName>
        <fullName evidence="1">Uncharacterized protein</fullName>
    </submittedName>
</protein>